<dbReference type="EMBL" id="SJDL01000030">
    <property type="protein sequence ID" value="TBW51556.1"/>
    <property type="molecule type" value="Genomic_DNA"/>
</dbReference>
<evidence type="ECO:0000313" key="2">
    <source>
        <dbReference type="Proteomes" id="UP000313645"/>
    </source>
</evidence>
<protein>
    <submittedName>
        <fullName evidence="1">XRE family transcriptional regulator</fullName>
    </submittedName>
</protein>
<proteinExistence type="predicted"/>
<dbReference type="InterPro" id="IPR010982">
    <property type="entry name" value="Lambda_DNA-bd_dom_sf"/>
</dbReference>
<accession>A0ABY1ZGS6</accession>
<name>A0ABY1ZGS6_9GAMM</name>
<dbReference type="CDD" id="cd00093">
    <property type="entry name" value="HTH_XRE"/>
    <property type="match status" value="1"/>
</dbReference>
<dbReference type="Gene3D" id="1.10.260.40">
    <property type="entry name" value="lambda repressor-like DNA-binding domains"/>
    <property type="match status" value="1"/>
</dbReference>
<dbReference type="SUPFAM" id="SSF47413">
    <property type="entry name" value="lambda repressor-like DNA-binding domains"/>
    <property type="match status" value="1"/>
</dbReference>
<dbReference type="InterPro" id="IPR001387">
    <property type="entry name" value="Cro/C1-type_HTH"/>
</dbReference>
<dbReference type="Proteomes" id="UP000313645">
    <property type="component" value="Unassembled WGS sequence"/>
</dbReference>
<keyword evidence="2" id="KW-1185">Reference proteome</keyword>
<reference evidence="1 2" key="1">
    <citation type="submission" date="2019-02" db="EMBL/GenBank/DDBJ databases">
        <title>Marinobacter halodurans sp. nov., a marine bacterium isolated from sea tidal flat.</title>
        <authorList>
            <person name="Yoo Y."/>
            <person name="Lee D.W."/>
            <person name="Kim B.S."/>
            <person name="Kim J.-J."/>
        </authorList>
    </citation>
    <scope>NUCLEOTIDE SEQUENCE [LARGE SCALE GENOMIC DNA]</scope>
    <source>
        <strain evidence="1 2">YJ-S3-2</strain>
    </source>
</reference>
<comment type="caution">
    <text evidence="1">The sequence shown here is derived from an EMBL/GenBank/DDBJ whole genome shotgun (WGS) entry which is preliminary data.</text>
</comment>
<organism evidence="1 2">
    <name type="scientific">Marinobacter halodurans</name>
    <dbReference type="NCBI Taxonomy" id="2528979"/>
    <lineage>
        <taxon>Bacteria</taxon>
        <taxon>Pseudomonadati</taxon>
        <taxon>Pseudomonadota</taxon>
        <taxon>Gammaproteobacteria</taxon>
        <taxon>Pseudomonadales</taxon>
        <taxon>Marinobacteraceae</taxon>
        <taxon>Marinobacter</taxon>
    </lineage>
</organism>
<gene>
    <name evidence="1" type="ORF">EZI54_16920</name>
</gene>
<evidence type="ECO:0000313" key="1">
    <source>
        <dbReference type="EMBL" id="TBW51556.1"/>
    </source>
</evidence>
<sequence length="137" mass="16095">MRYMKSFHRRLRVLRESRQLSVADIARLCDADERRVAGWESENPKTRTYPDIDELMDLCLKTETPLEALLDFEDAPDAGQLELPGLAFDSQADLGRVLEELEREIERLKPTEEEMEMLRRFRNTTAENRRMLIQLLG</sequence>